<dbReference type="Proteomes" id="UP000643810">
    <property type="component" value="Unassembled WGS sequence"/>
</dbReference>
<dbReference type="EMBL" id="JACOPG010000001">
    <property type="protein sequence ID" value="MBC5685119.1"/>
    <property type="molecule type" value="Genomic_DNA"/>
</dbReference>
<dbReference type="Pfam" id="PF07873">
    <property type="entry name" value="YabP"/>
    <property type="match status" value="1"/>
</dbReference>
<organism evidence="1 2">
    <name type="scientific">Roseburia lenta</name>
    <dbReference type="NCBI Taxonomy" id="2763061"/>
    <lineage>
        <taxon>Bacteria</taxon>
        <taxon>Bacillati</taxon>
        <taxon>Bacillota</taxon>
        <taxon>Clostridia</taxon>
        <taxon>Lachnospirales</taxon>
        <taxon>Lachnospiraceae</taxon>
        <taxon>Roseburia</taxon>
    </lineage>
</organism>
<evidence type="ECO:0000313" key="2">
    <source>
        <dbReference type="Proteomes" id="UP000643810"/>
    </source>
</evidence>
<keyword evidence="2" id="KW-1185">Reference proteome</keyword>
<evidence type="ECO:0000313" key="1">
    <source>
        <dbReference type="EMBL" id="MBC5685119.1"/>
    </source>
</evidence>
<sequence>MMKNDKRTIGNLLEREEPLENPLMIGMIQLTLLGNRSALIENYKGLIEYHDKLIIVQSKEEEVSILGDHLRICYYTRTEMQIAGNIEKIEVKEKNH</sequence>
<gene>
    <name evidence="1" type="ORF">H8R94_00590</name>
</gene>
<dbReference type="RefSeq" id="WP_118281238.1">
    <property type="nucleotide sequence ID" value="NZ_JACOPG010000001.1"/>
</dbReference>
<protein>
    <submittedName>
        <fullName evidence="1">YabP/YqfC family sporulation protein</fullName>
    </submittedName>
</protein>
<name>A0ABR7GCG2_9FIRM</name>
<reference evidence="1 2" key="1">
    <citation type="submission" date="2020-08" db="EMBL/GenBank/DDBJ databases">
        <title>Genome public.</title>
        <authorList>
            <person name="Liu C."/>
            <person name="Sun Q."/>
        </authorList>
    </citation>
    <scope>NUCLEOTIDE SEQUENCE [LARGE SCALE GENOMIC DNA]</scope>
    <source>
        <strain evidence="1 2">NSJ-9</strain>
    </source>
</reference>
<accession>A0ABR7GCG2</accession>
<dbReference type="InterPro" id="IPR022476">
    <property type="entry name" value="Spore_YabP/YqfC"/>
</dbReference>
<comment type="caution">
    <text evidence="1">The sequence shown here is derived from an EMBL/GenBank/DDBJ whole genome shotgun (WGS) entry which is preliminary data.</text>
</comment>
<proteinExistence type="predicted"/>